<organism evidence="2 3">
    <name type="scientific">Circinella minor</name>
    <dbReference type="NCBI Taxonomy" id="1195481"/>
    <lineage>
        <taxon>Eukaryota</taxon>
        <taxon>Fungi</taxon>
        <taxon>Fungi incertae sedis</taxon>
        <taxon>Mucoromycota</taxon>
        <taxon>Mucoromycotina</taxon>
        <taxon>Mucoromycetes</taxon>
        <taxon>Mucorales</taxon>
        <taxon>Lichtheimiaceae</taxon>
        <taxon>Circinella</taxon>
    </lineage>
</organism>
<feature type="non-terminal residue" evidence="2">
    <location>
        <position position="1"/>
    </location>
</feature>
<dbReference type="Pfam" id="PF00582">
    <property type="entry name" value="Usp"/>
    <property type="match status" value="1"/>
</dbReference>
<dbReference type="InterPro" id="IPR014729">
    <property type="entry name" value="Rossmann-like_a/b/a_fold"/>
</dbReference>
<sequence>FRIVVAADDTLASHNAVAFAIDLSKRIQNSVLQVIHAVGLNPPGTSLLYVIVFNYDSKRSLDRTSNIEIQKDGQATERSLRQILPEGTEFILKEAYEPVQNIISEFINENPPDMVVIGSSNRTGLER</sequence>
<dbReference type="InterPro" id="IPR006016">
    <property type="entry name" value="UspA"/>
</dbReference>
<evidence type="ECO:0000313" key="3">
    <source>
        <dbReference type="Proteomes" id="UP000646827"/>
    </source>
</evidence>
<gene>
    <name evidence="2" type="ORF">INT45_005357</name>
</gene>
<dbReference type="Proteomes" id="UP000646827">
    <property type="component" value="Unassembled WGS sequence"/>
</dbReference>
<dbReference type="AlphaFoldDB" id="A0A8H7RYI2"/>
<proteinExistence type="predicted"/>
<dbReference type="OrthoDB" id="843225at2759"/>
<evidence type="ECO:0000313" key="2">
    <source>
        <dbReference type="EMBL" id="KAG2220184.1"/>
    </source>
</evidence>
<comment type="caution">
    <text evidence="2">The sequence shown here is derived from an EMBL/GenBank/DDBJ whole genome shotgun (WGS) entry which is preliminary data.</text>
</comment>
<feature type="domain" description="UspA" evidence="1">
    <location>
        <begin position="2"/>
        <end position="127"/>
    </location>
</feature>
<keyword evidence="3" id="KW-1185">Reference proteome</keyword>
<reference evidence="2 3" key="1">
    <citation type="submission" date="2020-12" db="EMBL/GenBank/DDBJ databases">
        <title>Metabolic potential, ecology and presence of endohyphal bacteria is reflected in genomic diversity of Mucoromycotina.</title>
        <authorList>
            <person name="Muszewska A."/>
            <person name="Okrasinska A."/>
            <person name="Steczkiewicz K."/>
            <person name="Drgas O."/>
            <person name="Orlowska M."/>
            <person name="Perlinska-Lenart U."/>
            <person name="Aleksandrzak-Piekarczyk T."/>
            <person name="Szatraj K."/>
            <person name="Zielenkiewicz U."/>
            <person name="Pilsyk S."/>
            <person name="Malc E."/>
            <person name="Mieczkowski P."/>
            <person name="Kruszewska J.S."/>
            <person name="Biernat P."/>
            <person name="Pawlowska J."/>
        </authorList>
    </citation>
    <scope>NUCLEOTIDE SEQUENCE [LARGE SCALE GENOMIC DNA]</scope>
    <source>
        <strain evidence="2 3">CBS 142.35</strain>
    </source>
</reference>
<dbReference type="Gene3D" id="3.40.50.620">
    <property type="entry name" value="HUPs"/>
    <property type="match status" value="1"/>
</dbReference>
<dbReference type="SUPFAM" id="SSF52402">
    <property type="entry name" value="Adenine nucleotide alpha hydrolases-like"/>
    <property type="match status" value="1"/>
</dbReference>
<name>A0A8H7RYI2_9FUNG</name>
<evidence type="ECO:0000259" key="1">
    <source>
        <dbReference type="Pfam" id="PF00582"/>
    </source>
</evidence>
<dbReference type="EMBL" id="JAEPRB010000149">
    <property type="protein sequence ID" value="KAG2220184.1"/>
    <property type="molecule type" value="Genomic_DNA"/>
</dbReference>
<accession>A0A8H7RYI2</accession>
<protein>
    <recommendedName>
        <fullName evidence="1">UspA domain-containing protein</fullName>
    </recommendedName>
</protein>